<dbReference type="InterPro" id="IPR001680">
    <property type="entry name" value="WD40_rpt"/>
</dbReference>
<dbReference type="InParanoid" id="A0A0C2SKG8"/>
<keyword evidence="3" id="KW-1185">Reference proteome</keyword>
<evidence type="ECO:0000313" key="3">
    <source>
        <dbReference type="Proteomes" id="UP000054549"/>
    </source>
</evidence>
<dbReference type="HOGENOM" id="CLU_1189645_0_0_1"/>
<dbReference type="PROSITE" id="PS50082">
    <property type="entry name" value="WD_REPEATS_2"/>
    <property type="match status" value="1"/>
</dbReference>
<dbReference type="Gene3D" id="2.130.10.10">
    <property type="entry name" value="YVTN repeat-like/Quinoprotein amine dehydrogenase"/>
    <property type="match status" value="1"/>
</dbReference>
<keyword evidence="1" id="KW-0853">WD repeat</keyword>
<feature type="repeat" description="WD" evidence="1">
    <location>
        <begin position="113"/>
        <end position="138"/>
    </location>
</feature>
<name>A0A0C2SKG8_AMAMK</name>
<dbReference type="InterPro" id="IPR015943">
    <property type="entry name" value="WD40/YVTN_repeat-like_dom_sf"/>
</dbReference>
<dbReference type="EMBL" id="KN818758">
    <property type="protein sequence ID" value="KIL54419.1"/>
    <property type="molecule type" value="Genomic_DNA"/>
</dbReference>
<sequence length="233" mass="25477">MTFPFALMAYLFIAHMLNAPDQALGAALLAGGVTSLVGWFCVGLVKDTADVLYASTKKQETGEERRFSSCLNMTNRVRTMGRRHVNELHLSYCEMRGRRGAFISTPPFHGIPTALALSPDCTRLTVGNYDGNVNLWDIGASGPPSNGNANAVTVLALSRALAAAREGPTLEHLIHLPKTLLWDGVPIWHCQDKEQHYFAALFSQDKSPVPVLWIPRQIPVTVVGTGTTTYQPF</sequence>
<accession>A0A0C2SKG8</accession>
<dbReference type="SUPFAM" id="SSF50978">
    <property type="entry name" value="WD40 repeat-like"/>
    <property type="match status" value="1"/>
</dbReference>
<organism evidence="2 3">
    <name type="scientific">Amanita muscaria (strain Koide BX008)</name>
    <dbReference type="NCBI Taxonomy" id="946122"/>
    <lineage>
        <taxon>Eukaryota</taxon>
        <taxon>Fungi</taxon>
        <taxon>Dikarya</taxon>
        <taxon>Basidiomycota</taxon>
        <taxon>Agaricomycotina</taxon>
        <taxon>Agaricomycetes</taxon>
        <taxon>Agaricomycetidae</taxon>
        <taxon>Agaricales</taxon>
        <taxon>Pluteineae</taxon>
        <taxon>Amanitaceae</taxon>
        <taxon>Amanita</taxon>
    </lineage>
</organism>
<evidence type="ECO:0000313" key="2">
    <source>
        <dbReference type="EMBL" id="KIL54419.1"/>
    </source>
</evidence>
<proteinExistence type="predicted"/>
<dbReference type="InterPro" id="IPR036322">
    <property type="entry name" value="WD40_repeat_dom_sf"/>
</dbReference>
<dbReference type="OrthoDB" id="420519at2759"/>
<dbReference type="Proteomes" id="UP000054549">
    <property type="component" value="Unassembled WGS sequence"/>
</dbReference>
<gene>
    <name evidence="2" type="ORF">M378DRAFT_18906</name>
</gene>
<evidence type="ECO:0000256" key="1">
    <source>
        <dbReference type="PROSITE-ProRule" id="PRU00221"/>
    </source>
</evidence>
<reference evidence="2 3" key="1">
    <citation type="submission" date="2014-04" db="EMBL/GenBank/DDBJ databases">
        <title>Evolutionary Origins and Diversification of the Mycorrhizal Mutualists.</title>
        <authorList>
            <consortium name="DOE Joint Genome Institute"/>
            <consortium name="Mycorrhizal Genomics Consortium"/>
            <person name="Kohler A."/>
            <person name="Kuo A."/>
            <person name="Nagy L.G."/>
            <person name="Floudas D."/>
            <person name="Copeland A."/>
            <person name="Barry K.W."/>
            <person name="Cichocki N."/>
            <person name="Veneault-Fourrey C."/>
            <person name="LaButti K."/>
            <person name="Lindquist E.A."/>
            <person name="Lipzen A."/>
            <person name="Lundell T."/>
            <person name="Morin E."/>
            <person name="Murat C."/>
            <person name="Riley R."/>
            <person name="Ohm R."/>
            <person name="Sun H."/>
            <person name="Tunlid A."/>
            <person name="Henrissat B."/>
            <person name="Grigoriev I.V."/>
            <person name="Hibbett D.S."/>
            <person name="Martin F."/>
        </authorList>
    </citation>
    <scope>NUCLEOTIDE SEQUENCE [LARGE SCALE GENOMIC DNA]</scope>
    <source>
        <strain evidence="2 3">Koide BX008</strain>
    </source>
</reference>
<dbReference type="AlphaFoldDB" id="A0A0C2SKG8"/>
<protein>
    <submittedName>
        <fullName evidence="2">Uncharacterized protein</fullName>
    </submittedName>
</protein>